<protein>
    <submittedName>
        <fullName evidence="14 15">Protein sister of odd and bowel</fullName>
    </submittedName>
</protein>
<evidence type="ECO:0000256" key="8">
    <source>
        <dbReference type="ARBA" id="ARBA00023242"/>
    </source>
</evidence>
<dbReference type="GO" id="GO:0000977">
    <property type="term" value="F:RNA polymerase II transcription regulatory region sequence-specific DNA binding"/>
    <property type="evidence" value="ECO:0007669"/>
    <property type="project" value="TreeGrafter"/>
</dbReference>
<evidence type="ECO:0000256" key="9">
    <source>
        <dbReference type="ARBA" id="ARBA00038339"/>
    </source>
</evidence>
<dbReference type="AlphaFoldDB" id="A0A8B7PC34"/>
<dbReference type="GO" id="GO:0005634">
    <property type="term" value="C:nucleus"/>
    <property type="evidence" value="ECO:0007669"/>
    <property type="project" value="UniProtKB-SubCell"/>
</dbReference>
<dbReference type="KEGG" id="hazt:108678813"/>
<evidence type="ECO:0000256" key="1">
    <source>
        <dbReference type="ARBA" id="ARBA00004123"/>
    </source>
</evidence>
<feature type="domain" description="C2H2-type" evidence="12">
    <location>
        <begin position="146"/>
        <end position="173"/>
    </location>
</feature>
<evidence type="ECO:0000313" key="14">
    <source>
        <dbReference type="RefSeq" id="XP_018022786.1"/>
    </source>
</evidence>
<evidence type="ECO:0000313" key="13">
    <source>
        <dbReference type="Proteomes" id="UP000694843"/>
    </source>
</evidence>
<evidence type="ECO:0000256" key="11">
    <source>
        <dbReference type="SAM" id="MobiDB-lite"/>
    </source>
</evidence>
<evidence type="ECO:0000256" key="6">
    <source>
        <dbReference type="ARBA" id="ARBA00023015"/>
    </source>
</evidence>
<feature type="region of interest" description="Disordered" evidence="11">
    <location>
        <begin position="1"/>
        <end position="73"/>
    </location>
</feature>
<evidence type="ECO:0000256" key="10">
    <source>
        <dbReference type="PROSITE-ProRule" id="PRU00042"/>
    </source>
</evidence>
<dbReference type="OrthoDB" id="5977959at2759"/>
<dbReference type="SMART" id="SM00355">
    <property type="entry name" value="ZnF_C2H2"/>
    <property type="match status" value="3"/>
</dbReference>
<evidence type="ECO:0000256" key="4">
    <source>
        <dbReference type="ARBA" id="ARBA00022771"/>
    </source>
</evidence>
<evidence type="ECO:0000256" key="5">
    <source>
        <dbReference type="ARBA" id="ARBA00022833"/>
    </source>
</evidence>
<comment type="similarity">
    <text evidence="9">Belongs to the Odd C2H2-type zinc-finger protein family.</text>
</comment>
<dbReference type="PANTHER" id="PTHR14196:SF0">
    <property type="entry name" value="PROTEIN BOWEL"/>
    <property type="match status" value="1"/>
</dbReference>
<dbReference type="InterPro" id="IPR013087">
    <property type="entry name" value="Znf_C2H2_type"/>
</dbReference>
<evidence type="ECO:0000256" key="2">
    <source>
        <dbReference type="ARBA" id="ARBA00022723"/>
    </source>
</evidence>
<sequence>MGTPLPTDTKEASPKATSAPPPADSRMCPNSVNLSSPSTPLSDSIDYLATAARDLRSSSRRSQSSDGKFERKPDDCLLRTRSKVSSTKPYGLQSSWDTSIGKFLFSSNGRMSRPKKRYICRFCSREFTKSYNLLIHERTHTDERPFPCDICGKAFRRQDHLRDHKYIHSKDKPFKCSVCGKGFCQARTLAVHKSQHPKESLSPRLESPRKANPLPDTLPASVPSTNCFSFPRDLIDSRPSLVPYPSLYDIHRPLHNSISRGYSMPSPLSIQSVAFSNLVAQLHYRQAQEILRQQLPQSQISNSNDEILTKEIISKEKYNRLDENIVEETQRQEIALDLRTSGRQSSSTSANTIKLLLKDHSKLSIDINHNSVRGTYST</sequence>
<dbReference type="PROSITE" id="PS50157">
    <property type="entry name" value="ZINC_FINGER_C2H2_2"/>
    <property type="match status" value="3"/>
</dbReference>
<dbReference type="PROSITE" id="PS00028">
    <property type="entry name" value="ZINC_FINGER_C2H2_1"/>
    <property type="match status" value="3"/>
</dbReference>
<dbReference type="InterPro" id="IPR050717">
    <property type="entry name" value="C2H2-ZF_Transcription_Reg"/>
</dbReference>
<name>A0A8B7PC34_HYAAZ</name>
<keyword evidence="13" id="KW-1185">Reference proteome</keyword>
<dbReference type="RefSeq" id="XP_018022786.1">
    <property type="nucleotide sequence ID" value="XM_018167297.2"/>
</dbReference>
<feature type="compositionally biased region" description="Basic and acidic residues" evidence="11">
    <location>
        <begin position="196"/>
        <end position="209"/>
    </location>
</feature>
<dbReference type="Proteomes" id="UP000694843">
    <property type="component" value="Unplaced"/>
</dbReference>
<accession>A0A8B7PC34</accession>
<dbReference type="InterPro" id="IPR036236">
    <property type="entry name" value="Znf_C2H2_sf"/>
</dbReference>
<evidence type="ECO:0000259" key="12">
    <source>
        <dbReference type="PROSITE" id="PS50157"/>
    </source>
</evidence>
<feature type="domain" description="C2H2-type" evidence="12">
    <location>
        <begin position="174"/>
        <end position="201"/>
    </location>
</feature>
<dbReference type="Gene3D" id="3.30.160.60">
    <property type="entry name" value="Classic Zinc Finger"/>
    <property type="match status" value="3"/>
</dbReference>
<keyword evidence="8" id="KW-0539">Nucleus</keyword>
<proteinExistence type="inferred from homology"/>
<dbReference type="RefSeq" id="XP_047738731.1">
    <property type="nucleotide sequence ID" value="XM_047882775.1"/>
</dbReference>
<keyword evidence="5" id="KW-0862">Zinc</keyword>
<dbReference type="FunFam" id="3.30.160.60:FF:000090">
    <property type="entry name" value="Odd-skipped-related transciption factor 2"/>
    <property type="match status" value="1"/>
</dbReference>
<dbReference type="FunFam" id="3.30.160.60:FF:000003">
    <property type="entry name" value="Zinc finger protein 3 homolog"/>
    <property type="match status" value="1"/>
</dbReference>
<gene>
    <name evidence="14 15" type="primary">LOC108678813</name>
</gene>
<feature type="region of interest" description="Disordered" evidence="11">
    <location>
        <begin position="195"/>
        <end position="218"/>
    </location>
</feature>
<dbReference type="Pfam" id="PF00096">
    <property type="entry name" value="zf-C2H2"/>
    <property type="match status" value="3"/>
</dbReference>
<evidence type="ECO:0000313" key="15">
    <source>
        <dbReference type="RefSeq" id="XP_047738731.1"/>
    </source>
</evidence>
<feature type="compositionally biased region" description="Polar residues" evidence="11">
    <location>
        <begin position="28"/>
        <end position="42"/>
    </location>
</feature>
<reference evidence="14 15" key="1">
    <citation type="submission" date="2025-04" db="UniProtKB">
        <authorList>
            <consortium name="RefSeq"/>
        </authorList>
    </citation>
    <scope>IDENTIFICATION</scope>
    <source>
        <tissue evidence="14 15">Whole organism</tissue>
    </source>
</reference>
<keyword evidence="7" id="KW-0804">Transcription</keyword>
<keyword evidence="4 10" id="KW-0863">Zinc-finger</keyword>
<dbReference type="GO" id="GO:0000981">
    <property type="term" value="F:DNA-binding transcription factor activity, RNA polymerase II-specific"/>
    <property type="evidence" value="ECO:0007669"/>
    <property type="project" value="TreeGrafter"/>
</dbReference>
<keyword evidence="3" id="KW-0677">Repeat</keyword>
<keyword evidence="2" id="KW-0479">Metal-binding</keyword>
<dbReference type="PANTHER" id="PTHR14196">
    <property type="entry name" value="ODD-SKIPPED - RELATED"/>
    <property type="match status" value="1"/>
</dbReference>
<keyword evidence="6" id="KW-0805">Transcription regulation</keyword>
<feature type="domain" description="C2H2-type" evidence="12">
    <location>
        <begin position="118"/>
        <end position="145"/>
    </location>
</feature>
<evidence type="ECO:0000256" key="7">
    <source>
        <dbReference type="ARBA" id="ARBA00023163"/>
    </source>
</evidence>
<dbReference type="FunFam" id="3.30.160.60:FF:000311">
    <property type="entry name" value="protein odd-skipped-related 2 isoform X1"/>
    <property type="match status" value="1"/>
</dbReference>
<dbReference type="SUPFAM" id="SSF57667">
    <property type="entry name" value="beta-beta-alpha zinc fingers"/>
    <property type="match status" value="2"/>
</dbReference>
<organism evidence="13 14">
    <name type="scientific">Hyalella azteca</name>
    <name type="common">Amphipod</name>
    <dbReference type="NCBI Taxonomy" id="294128"/>
    <lineage>
        <taxon>Eukaryota</taxon>
        <taxon>Metazoa</taxon>
        <taxon>Ecdysozoa</taxon>
        <taxon>Arthropoda</taxon>
        <taxon>Crustacea</taxon>
        <taxon>Multicrustacea</taxon>
        <taxon>Malacostraca</taxon>
        <taxon>Eumalacostraca</taxon>
        <taxon>Peracarida</taxon>
        <taxon>Amphipoda</taxon>
        <taxon>Senticaudata</taxon>
        <taxon>Talitrida</taxon>
        <taxon>Talitroidea</taxon>
        <taxon>Hyalellidae</taxon>
        <taxon>Hyalella</taxon>
    </lineage>
</organism>
<evidence type="ECO:0000256" key="3">
    <source>
        <dbReference type="ARBA" id="ARBA00022737"/>
    </source>
</evidence>
<dbReference type="GO" id="GO:0008270">
    <property type="term" value="F:zinc ion binding"/>
    <property type="evidence" value="ECO:0007669"/>
    <property type="project" value="UniProtKB-KW"/>
</dbReference>
<dbReference type="GeneID" id="108678813"/>
<comment type="subcellular location">
    <subcellularLocation>
        <location evidence="1">Nucleus</location>
    </subcellularLocation>
</comment>